<gene>
    <name evidence="2" type="ORF">JZ751_008841</name>
</gene>
<feature type="region of interest" description="Disordered" evidence="1">
    <location>
        <begin position="78"/>
        <end position="102"/>
    </location>
</feature>
<comment type="caution">
    <text evidence="2">The sequence shown here is derived from an EMBL/GenBank/DDBJ whole genome shotgun (WGS) entry which is preliminary data.</text>
</comment>
<evidence type="ECO:0000313" key="3">
    <source>
        <dbReference type="Proteomes" id="UP000824540"/>
    </source>
</evidence>
<name>A0A8T2PAH2_9TELE</name>
<organism evidence="2 3">
    <name type="scientific">Albula glossodonta</name>
    <name type="common">roundjaw bonefish</name>
    <dbReference type="NCBI Taxonomy" id="121402"/>
    <lineage>
        <taxon>Eukaryota</taxon>
        <taxon>Metazoa</taxon>
        <taxon>Chordata</taxon>
        <taxon>Craniata</taxon>
        <taxon>Vertebrata</taxon>
        <taxon>Euteleostomi</taxon>
        <taxon>Actinopterygii</taxon>
        <taxon>Neopterygii</taxon>
        <taxon>Teleostei</taxon>
        <taxon>Albuliformes</taxon>
        <taxon>Albulidae</taxon>
        <taxon>Albula</taxon>
    </lineage>
</organism>
<keyword evidence="3" id="KW-1185">Reference proteome</keyword>
<feature type="compositionally biased region" description="Basic and acidic residues" evidence="1">
    <location>
        <begin position="82"/>
        <end position="102"/>
    </location>
</feature>
<proteinExistence type="predicted"/>
<protein>
    <submittedName>
        <fullName evidence="2">Uncharacterized protein</fullName>
    </submittedName>
</protein>
<dbReference type="Proteomes" id="UP000824540">
    <property type="component" value="Unassembled WGS sequence"/>
</dbReference>
<accession>A0A8T2PAH2</accession>
<reference evidence="2" key="1">
    <citation type="thesis" date="2021" institute="BYU ScholarsArchive" country="Provo, UT, USA">
        <title>Applications of and Algorithms for Genome Assembly and Genomic Analyses with an Emphasis on Marine Teleosts.</title>
        <authorList>
            <person name="Pickett B.D."/>
        </authorList>
    </citation>
    <scope>NUCLEOTIDE SEQUENCE</scope>
    <source>
        <strain evidence="2">HI-2016</strain>
    </source>
</reference>
<dbReference type="EMBL" id="JAFBMS010000017">
    <property type="protein sequence ID" value="KAG9345697.1"/>
    <property type="molecule type" value="Genomic_DNA"/>
</dbReference>
<sequence length="102" mass="11748">MCLWINTFSKQTVDCVENDGKRIPVPLFQERKERSRRKFPMRRKRALRGTELSADSVCTAVPAKRSTLVCASGSLNAGIQTESERKREKREMDTNVNMETRD</sequence>
<evidence type="ECO:0000256" key="1">
    <source>
        <dbReference type="SAM" id="MobiDB-lite"/>
    </source>
</evidence>
<dbReference type="AlphaFoldDB" id="A0A8T2PAH2"/>
<evidence type="ECO:0000313" key="2">
    <source>
        <dbReference type="EMBL" id="KAG9345697.1"/>
    </source>
</evidence>